<organism evidence="2 3">
    <name type="scientific">Dyella acidisoli</name>
    <dbReference type="NCBI Taxonomy" id="1867834"/>
    <lineage>
        <taxon>Bacteria</taxon>
        <taxon>Pseudomonadati</taxon>
        <taxon>Pseudomonadota</taxon>
        <taxon>Gammaproteobacteria</taxon>
        <taxon>Lysobacterales</taxon>
        <taxon>Rhodanobacteraceae</taxon>
        <taxon>Dyella</taxon>
    </lineage>
</organism>
<feature type="chain" id="PRO_5046145590" evidence="1">
    <location>
        <begin position="21"/>
        <end position="204"/>
    </location>
</feature>
<sequence length="204" mass="20981">MNAFARVGLLLLALPACATAQTTQDAARISGTIFPTVIRPVPLRAPKPSPGLTPFEVAPGAQGITAVCLTSPDNAAQCRASLDATSSQHAGCTDNAAYDAQQAAMNDAAMYCHGNYEPTFAHAEHIAFCDVEDIGLSRCLARYATAVAKQPAAAVHTLRFTVRDTQGASDTVIVLATATQSDAAIAKAALEGKPGGNIVAMAMP</sequence>
<protein>
    <submittedName>
        <fullName evidence="2">Uncharacterized protein</fullName>
    </submittedName>
</protein>
<accession>A0ABQ5XTJ2</accession>
<gene>
    <name evidence="2" type="ORF">GCM10007901_39850</name>
</gene>
<dbReference type="EMBL" id="BSOB01000053">
    <property type="protein sequence ID" value="GLQ95032.1"/>
    <property type="molecule type" value="Genomic_DNA"/>
</dbReference>
<comment type="caution">
    <text evidence="2">The sequence shown here is derived from an EMBL/GenBank/DDBJ whole genome shotgun (WGS) entry which is preliminary data.</text>
</comment>
<reference evidence="3" key="1">
    <citation type="journal article" date="2019" name="Int. J. Syst. Evol. Microbiol.">
        <title>The Global Catalogue of Microorganisms (GCM) 10K type strain sequencing project: providing services to taxonomists for standard genome sequencing and annotation.</title>
        <authorList>
            <consortium name="The Broad Institute Genomics Platform"/>
            <consortium name="The Broad Institute Genome Sequencing Center for Infectious Disease"/>
            <person name="Wu L."/>
            <person name="Ma J."/>
        </authorList>
    </citation>
    <scope>NUCLEOTIDE SEQUENCE [LARGE SCALE GENOMIC DNA]</scope>
    <source>
        <strain evidence="3">NBRC 111980</strain>
    </source>
</reference>
<name>A0ABQ5XTJ2_9GAMM</name>
<evidence type="ECO:0000313" key="3">
    <source>
        <dbReference type="Proteomes" id="UP001156670"/>
    </source>
</evidence>
<dbReference type="Proteomes" id="UP001156670">
    <property type="component" value="Unassembled WGS sequence"/>
</dbReference>
<feature type="signal peptide" evidence="1">
    <location>
        <begin position="1"/>
        <end position="20"/>
    </location>
</feature>
<evidence type="ECO:0000313" key="2">
    <source>
        <dbReference type="EMBL" id="GLQ95032.1"/>
    </source>
</evidence>
<evidence type="ECO:0000256" key="1">
    <source>
        <dbReference type="SAM" id="SignalP"/>
    </source>
</evidence>
<keyword evidence="3" id="KW-1185">Reference proteome</keyword>
<proteinExistence type="predicted"/>
<dbReference type="RefSeq" id="WP_284322718.1">
    <property type="nucleotide sequence ID" value="NZ_BSOB01000053.1"/>
</dbReference>
<keyword evidence="1" id="KW-0732">Signal</keyword>